<reference evidence="1" key="1">
    <citation type="submission" date="2021-02" db="EMBL/GenBank/DDBJ databases">
        <authorList>
            <person name="Nowell W R."/>
        </authorList>
    </citation>
    <scope>NUCLEOTIDE SEQUENCE</scope>
</reference>
<dbReference type="EMBL" id="CAJOBE010001683">
    <property type="protein sequence ID" value="CAF3765559.1"/>
    <property type="molecule type" value="Genomic_DNA"/>
</dbReference>
<comment type="caution">
    <text evidence="1">The sequence shown here is derived from an EMBL/GenBank/DDBJ whole genome shotgun (WGS) entry which is preliminary data.</text>
</comment>
<gene>
    <name evidence="1" type="ORF">FNK824_LOCUS13056</name>
</gene>
<accession>A0A818ZL36</accession>
<evidence type="ECO:0000313" key="2">
    <source>
        <dbReference type="Proteomes" id="UP000663874"/>
    </source>
</evidence>
<sequence length="587" mass="69274">MFEAIIASLLKGYVARYVDINADQLSVQLLYGRPIVVENLTFNKETLNNDIRKKLKLPIEIESLHVGKIQCSFVWSSLFFRSSSPVLTILVEHVRAIIKPIILDDNENQNEEFIEENEIVRKQNHLDLSEQQLEKEFEYLGEVKSSAWSLKRLILSFLEKLQVHIIDVHISYESFTSDNNPYTVGLSFDDIQISNELSNENMNRKIFQIHNLALYIDSNTNKDNLLNHSYILIPSNSIKIYLTHNYIRSALINRQQPRYELEWTFNDLSLKSSIEQIRILSDVIRFIHYANTHRRFINDPSRPNKKISKHTAKLWWRYITLVIIRTQNYLKIPISNEQTHTTTNFWFNSILLNKRLKQLVTYKRLYRLYLDNKYLKRTTTNSFTPTDRLTMNEIEMEFDLDCLIRIRRVIFHKRANEQFSLVNNNNNNNKKQQSTNIESTNSWYMSYAKWISSKTVDLWKTTTPTDTNQAIIATTTSNIPLNENDKKLQEQVNTFIAQSLEDEDLSQKRRDALYLRLKFVVKSIQIDLLSDSNIIFCFSLNNVSVLTELRPRYQSVLFYLRLDDLNICDRLRTDAFSNIVCPKQRSH</sequence>
<evidence type="ECO:0008006" key="3">
    <source>
        <dbReference type="Google" id="ProtNLM"/>
    </source>
</evidence>
<evidence type="ECO:0000313" key="1">
    <source>
        <dbReference type="EMBL" id="CAF3765559.1"/>
    </source>
</evidence>
<protein>
    <recommendedName>
        <fullName evidence="3">Chorein N-terminal domain-containing protein</fullName>
    </recommendedName>
</protein>
<feature type="non-terminal residue" evidence="1">
    <location>
        <position position="587"/>
    </location>
</feature>
<dbReference type="Proteomes" id="UP000663874">
    <property type="component" value="Unassembled WGS sequence"/>
</dbReference>
<organism evidence="1 2">
    <name type="scientific">Rotaria sordida</name>
    <dbReference type="NCBI Taxonomy" id="392033"/>
    <lineage>
        <taxon>Eukaryota</taxon>
        <taxon>Metazoa</taxon>
        <taxon>Spiralia</taxon>
        <taxon>Gnathifera</taxon>
        <taxon>Rotifera</taxon>
        <taxon>Eurotatoria</taxon>
        <taxon>Bdelloidea</taxon>
        <taxon>Philodinida</taxon>
        <taxon>Philodinidae</taxon>
        <taxon>Rotaria</taxon>
    </lineage>
</organism>
<dbReference type="AlphaFoldDB" id="A0A818ZL36"/>
<name>A0A818ZL36_9BILA</name>
<proteinExistence type="predicted"/>